<evidence type="ECO:0000313" key="1">
    <source>
        <dbReference type="EMBL" id="GGN28629.1"/>
    </source>
</evidence>
<reference evidence="1" key="1">
    <citation type="journal article" date="2014" name="Int. J. Syst. Evol. Microbiol.">
        <title>Complete genome sequence of Corynebacterium casei LMG S-19264T (=DSM 44701T), isolated from a smear-ripened cheese.</title>
        <authorList>
            <consortium name="US DOE Joint Genome Institute (JGI-PGF)"/>
            <person name="Walter F."/>
            <person name="Albersmeier A."/>
            <person name="Kalinowski J."/>
            <person name="Ruckert C."/>
        </authorList>
    </citation>
    <scope>NUCLEOTIDE SEQUENCE</scope>
    <source>
        <strain evidence="1">CGMCC 4.7110</strain>
    </source>
</reference>
<proteinExistence type="predicted"/>
<accession>A0A917XIF8</accession>
<dbReference type="RefSeq" id="WP_189266420.1">
    <property type="nucleotide sequence ID" value="NZ_BMML01000017.1"/>
</dbReference>
<evidence type="ECO:0000313" key="2">
    <source>
        <dbReference type="Proteomes" id="UP000653411"/>
    </source>
</evidence>
<comment type="caution">
    <text evidence="1">The sequence shown here is derived from an EMBL/GenBank/DDBJ whole genome shotgun (WGS) entry which is preliminary data.</text>
</comment>
<name>A0A917XIF8_9ACTN</name>
<dbReference type="Proteomes" id="UP000653411">
    <property type="component" value="Unassembled WGS sequence"/>
</dbReference>
<dbReference type="AlphaFoldDB" id="A0A917XIF8"/>
<reference evidence="1" key="2">
    <citation type="submission" date="2020-09" db="EMBL/GenBank/DDBJ databases">
        <authorList>
            <person name="Sun Q."/>
            <person name="Zhou Y."/>
        </authorList>
    </citation>
    <scope>NUCLEOTIDE SEQUENCE</scope>
    <source>
        <strain evidence="1">CGMCC 4.7110</strain>
    </source>
</reference>
<keyword evidence="2" id="KW-1185">Reference proteome</keyword>
<sequence length="132" mass="14103">MPEEYNARIKALSVVRKGTSFTVDVLGVNDDFDVVADIEVGASFNAVSSRIQVWASVGNQTQLVQVQVQGYDQPAIPVNGTRAEPIRIPFNALDATKVTEGDLLQAVATLKVIAGALSDVSHARSEPFVYAS</sequence>
<organism evidence="1 2">
    <name type="scientific">Streptomyces fuscichromogenes</name>
    <dbReference type="NCBI Taxonomy" id="1324013"/>
    <lineage>
        <taxon>Bacteria</taxon>
        <taxon>Bacillati</taxon>
        <taxon>Actinomycetota</taxon>
        <taxon>Actinomycetes</taxon>
        <taxon>Kitasatosporales</taxon>
        <taxon>Streptomycetaceae</taxon>
        <taxon>Streptomyces</taxon>
    </lineage>
</organism>
<protein>
    <submittedName>
        <fullName evidence="1">Uncharacterized protein</fullName>
    </submittedName>
</protein>
<gene>
    <name evidence="1" type="ORF">GCM10011578_064810</name>
</gene>
<dbReference type="EMBL" id="BMML01000017">
    <property type="protein sequence ID" value="GGN28629.1"/>
    <property type="molecule type" value="Genomic_DNA"/>
</dbReference>